<dbReference type="Gene3D" id="3.40.1230.10">
    <property type="entry name" value="MTH938-like"/>
    <property type="match status" value="1"/>
</dbReference>
<dbReference type="Proteomes" id="UP001163266">
    <property type="component" value="Chromosome"/>
</dbReference>
<evidence type="ECO:0000313" key="2">
    <source>
        <dbReference type="Proteomes" id="UP001163266"/>
    </source>
</evidence>
<accession>A0ABY6MPG7</accession>
<dbReference type="EMBL" id="CP110257">
    <property type="protein sequence ID" value="UZD53725.1"/>
    <property type="molecule type" value="Genomic_DNA"/>
</dbReference>
<dbReference type="InterPro" id="IPR007523">
    <property type="entry name" value="NDUFAF3/AAMDC"/>
</dbReference>
<gene>
    <name evidence="1" type="ORF">OMP39_08430</name>
</gene>
<dbReference type="CDD" id="cd05560">
    <property type="entry name" value="Xcc1710_like"/>
    <property type="match status" value="1"/>
</dbReference>
<dbReference type="PANTHER" id="PTHR21192">
    <property type="entry name" value="NUCLEAR PROTEIN E3-3"/>
    <property type="match status" value="1"/>
</dbReference>
<protein>
    <submittedName>
        <fullName evidence="1">Mth938-like domain-containing protein</fullName>
    </submittedName>
</protein>
<reference evidence="1" key="1">
    <citation type="submission" date="2022-10" db="EMBL/GenBank/DDBJ databases">
        <title>Complete genome sequence of Schlegelella aquatica LMG 23380.</title>
        <authorList>
            <person name="Musilova J."/>
            <person name="Kourilova X."/>
            <person name="Bezdicek M."/>
            <person name="Hermankova K."/>
            <person name="Obruca S."/>
            <person name="Sedlar K."/>
        </authorList>
    </citation>
    <scope>NUCLEOTIDE SEQUENCE</scope>
    <source>
        <strain evidence="1">LMG 23380</strain>
    </source>
</reference>
<dbReference type="InterPro" id="IPR036748">
    <property type="entry name" value="MTH938-like_sf"/>
</dbReference>
<dbReference type="SUPFAM" id="SSF64076">
    <property type="entry name" value="MTH938-like"/>
    <property type="match status" value="1"/>
</dbReference>
<proteinExistence type="predicted"/>
<dbReference type="RefSeq" id="WP_264891308.1">
    <property type="nucleotide sequence ID" value="NZ_CP110257.1"/>
</dbReference>
<dbReference type="PANTHER" id="PTHR21192:SF2">
    <property type="entry name" value="NADH DEHYDROGENASE [UBIQUINONE] 1 ALPHA SUBCOMPLEX ASSEMBLY FACTOR 3"/>
    <property type="match status" value="1"/>
</dbReference>
<dbReference type="Pfam" id="PF04430">
    <property type="entry name" value="DUF498"/>
    <property type="match status" value="1"/>
</dbReference>
<evidence type="ECO:0000313" key="1">
    <source>
        <dbReference type="EMBL" id="UZD53725.1"/>
    </source>
</evidence>
<name>A0ABY6MPG7_9BURK</name>
<organism evidence="1 2">
    <name type="scientific">Caldimonas aquatica</name>
    <dbReference type="NCBI Taxonomy" id="376175"/>
    <lineage>
        <taxon>Bacteria</taxon>
        <taxon>Pseudomonadati</taxon>
        <taxon>Pseudomonadota</taxon>
        <taxon>Betaproteobacteria</taxon>
        <taxon>Burkholderiales</taxon>
        <taxon>Sphaerotilaceae</taxon>
        <taxon>Caldimonas</taxon>
    </lineage>
</organism>
<sequence>MKLQPDRLEGANMISGYDRASVTVNGQAHARSVLVPAQGDVLDWPCNRLEDLQAGHFEQVAALAPEVVIFGSGNRLRFPSAALLRPLLERGIGVETMDTQAACRTYNILVSEGRSVVAALLIEAAAA</sequence>
<keyword evidence="2" id="KW-1185">Reference proteome</keyword>